<dbReference type="PANTHER" id="PTHR43802">
    <property type="entry name" value="ENOYL-COA HYDRATASE"/>
    <property type="match status" value="1"/>
</dbReference>
<dbReference type="RefSeq" id="WP_368803897.1">
    <property type="nucleotide sequence ID" value="NZ_JAZHFV010000005.1"/>
</dbReference>
<comment type="similarity">
    <text evidence="1 2">Belongs to the enoyl-CoA hydratase/isomerase family.</text>
</comment>
<accession>A0ABV3WY25</accession>
<dbReference type="CDD" id="cd06558">
    <property type="entry name" value="crotonase-like"/>
    <property type="match status" value="1"/>
</dbReference>
<dbReference type="InterPro" id="IPR001753">
    <property type="entry name" value="Enoyl-CoA_hydra/iso"/>
</dbReference>
<organism evidence="3 4">
    <name type="scientific">Neoaquamicrobium sediminum</name>
    <dbReference type="NCBI Taxonomy" id="1849104"/>
    <lineage>
        <taxon>Bacteria</taxon>
        <taxon>Pseudomonadati</taxon>
        <taxon>Pseudomonadota</taxon>
        <taxon>Alphaproteobacteria</taxon>
        <taxon>Hyphomicrobiales</taxon>
        <taxon>Phyllobacteriaceae</taxon>
        <taxon>Neoaquamicrobium</taxon>
    </lineage>
</organism>
<protein>
    <submittedName>
        <fullName evidence="3">Enoyl-CoA hydratase/isomerase family protein</fullName>
    </submittedName>
</protein>
<dbReference type="InterPro" id="IPR018376">
    <property type="entry name" value="Enoyl-CoA_hyd/isom_CS"/>
</dbReference>
<dbReference type="PROSITE" id="PS00166">
    <property type="entry name" value="ENOYL_COA_HYDRATASE"/>
    <property type="match status" value="1"/>
</dbReference>
<dbReference type="EMBL" id="JAZHFV010000005">
    <property type="protein sequence ID" value="MEX4008924.1"/>
    <property type="molecule type" value="Genomic_DNA"/>
</dbReference>
<dbReference type="Proteomes" id="UP001559025">
    <property type="component" value="Unassembled WGS sequence"/>
</dbReference>
<gene>
    <name evidence="3" type="ORF">V1479_16565</name>
</gene>
<name>A0ABV3WY25_9HYPH</name>
<evidence type="ECO:0000256" key="2">
    <source>
        <dbReference type="RuleBase" id="RU003707"/>
    </source>
</evidence>
<comment type="caution">
    <text evidence="3">The sequence shown here is derived from an EMBL/GenBank/DDBJ whole genome shotgun (WGS) entry which is preliminary data.</text>
</comment>
<dbReference type="InterPro" id="IPR029045">
    <property type="entry name" value="ClpP/crotonase-like_dom_sf"/>
</dbReference>
<evidence type="ECO:0000256" key="1">
    <source>
        <dbReference type="ARBA" id="ARBA00005254"/>
    </source>
</evidence>
<evidence type="ECO:0000313" key="3">
    <source>
        <dbReference type="EMBL" id="MEX4008924.1"/>
    </source>
</evidence>
<proteinExistence type="inferred from homology"/>
<dbReference type="Gene3D" id="3.90.226.10">
    <property type="entry name" value="2-enoyl-CoA Hydratase, Chain A, domain 1"/>
    <property type="match status" value="1"/>
</dbReference>
<evidence type="ECO:0000313" key="4">
    <source>
        <dbReference type="Proteomes" id="UP001559025"/>
    </source>
</evidence>
<sequence>MATAPDSQISVERDGHVGVVTFSRPPQNYFDGASVEGLLSAFRELEADRQCRAIVLRAEGKTFCAGAQFGSDGNGVDADVAMRIYRSAIALFEVSKPVIAAVQGPAIGGGLGVALVADFRVASDTAWFSANFARLGVHSGFGISATLPRVVGLQAASLMLQTGRRLSAEEANRIGLVEKVVPQAALDDEAIALAGEIASGAPIAVQSMRQTLLGDRATLVRQAIEREIAEQRIHFQTDDFREGIKAAHERRPPVFTGR</sequence>
<keyword evidence="4" id="KW-1185">Reference proteome</keyword>
<dbReference type="SUPFAM" id="SSF52096">
    <property type="entry name" value="ClpP/crotonase"/>
    <property type="match status" value="1"/>
</dbReference>
<dbReference type="Pfam" id="PF00378">
    <property type="entry name" value="ECH_1"/>
    <property type="match status" value="1"/>
</dbReference>
<reference evidence="3 4" key="1">
    <citation type="submission" date="2024-01" db="EMBL/GenBank/DDBJ databases">
        <title>New evidence supports the origin of RcGTA from prophage.</title>
        <authorList>
            <person name="Xu Y."/>
            <person name="Liu B."/>
            <person name="Chen F."/>
        </authorList>
    </citation>
    <scope>NUCLEOTIDE SEQUENCE [LARGE SCALE GENOMIC DNA]</scope>
    <source>
        <strain evidence="3 4">CBW1107-2</strain>
    </source>
</reference>
<dbReference type="PANTHER" id="PTHR43802:SF1">
    <property type="entry name" value="IP11341P-RELATED"/>
    <property type="match status" value="1"/>
</dbReference>